<name>A0A6G1JXV8_9PLEO</name>
<organism evidence="3 4">
    <name type="scientific">Pleomassaria siparia CBS 279.74</name>
    <dbReference type="NCBI Taxonomy" id="1314801"/>
    <lineage>
        <taxon>Eukaryota</taxon>
        <taxon>Fungi</taxon>
        <taxon>Dikarya</taxon>
        <taxon>Ascomycota</taxon>
        <taxon>Pezizomycotina</taxon>
        <taxon>Dothideomycetes</taxon>
        <taxon>Pleosporomycetidae</taxon>
        <taxon>Pleosporales</taxon>
        <taxon>Pleomassariaceae</taxon>
        <taxon>Pleomassaria</taxon>
    </lineage>
</organism>
<dbReference type="OrthoDB" id="5091764at2759"/>
<feature type="region of interest" description="Disordered" evidence="1">
    <location>
        <begin position="137"/>
        <end position="178"/>
    </location>
</feature>
<evidence type="ECO:0000313" key="3">
    <source>
        <dbReference type="EMBL" id="KAF2705095.1"/>
    </source>
</evidence>
<gene>
    <name evidence="3" type="ORF">K504DRAFT_460865</name>
</gene>
<dbReference type="Proteomes" id="UP000799428">
    <property type="component" value="Unassembled WGS sequence"/>
</dbReference>
<feature type="signal peptide" evidence="2">
    <location>
        <begin position="1"/>
        <end position="21"/>
    </location>
</feature>
<accession>A0A6G1JXV8</accession>
<reference evidence="3" key="1">
    <citation type="journal article" date="2020" name="Stud. Mycol.">
        <title>101 Dothideomycetes genomes: a test case for predicting lifestyles and emergence of pathogens.</title>
        <authorList>
            <person name="Haridas S."/>
            <person name="Albert R."/>
            <person name="Binder M."/>
            <person name="Bloem J."/>
            <person name="Labutti K."/>
            <person name="Salamov A."/>
            <person name="Andreopoulos B."/>
            <person name="Baker S."/>
            <person name="Barry K."/>
            <person name="Bills G."/>
            <person name="Bluhm B."/>
            <person name="Cannon C."/>
            <person name="Castanera R."/>
            <person name="Culley D."/>
            <person name="Daum C."/>
            <person name="Ezra D."/>
            <person name="Gonzalez J."/>
            <person name="Henrissat B."/>
            <person name="Kuo A."/>
            <person name="Liang C."/>
            <person name="Lipzen A."/>
            <person name="Lutzoni F."/>
            <person name="Magnuson J."/>
            <person name="Mondo S."/>
            <person name="Nolan M."/>
            <person name="Ohm R."/>
            <person name="Pangilinan J."/>
            <person name="Park H.-J."/>
            <person name="Ramirez L."/>
            <person name="Alfaro M."/>
            <person name="Sun H."/>
            <person name="Tritt A."/>
            <person name="Yoshinaga Y."/>
            <person name="Zwiers L.-H."/>
            <person name="Turgeon B."/>
            <person name="Goodwin S."/>
            <person name="Spatafora J."/>
            <person name="Crous P."/>
            <person name="Grigoriev I."/>
        </authorList>
    </citation>
    <scope>NUCLEOTIDE SEQUENCE</scope>
    <source>
        <strain evidence="3">CBS 279.74</strain>
    </source>
</reference>
<keyword evidence="4" id="KW-1185">Reference proteome</keyword>
<evidence type="ECO:0000313" key="4">
    <source>
        <dbReference type="Proteomes" id="UP000799428"/>
    </source>
</evidence>
<proteinExistence type="predicted"/>
<evidence type="ECO:0000256" key="2">
    <source>
        <dbReference type="SAM" id="SignalP"/>
    </source>
</evidence>
<keyword evidence="2" id="KW-0732">Signal</keyword>
<evidence type="ECO:0008006" key="5">
    <source>
        <dbReference type="Google" id="ProtNLM"/>
    </source>
</evidence>
<dbReference type="EMBL" id="MU005780">
    <property type="protein sequence ID" value="KAF2705095.1"/>
    <property type="molecule type" value="Genomic_DNA"/>
</dbReference>
<protein>
    <recommendedName>
        <fullName evidence="5">GPI anchored cell wall protein</fullName>
    </recommendedName>
</protein>
<evidence type="ECO:0000256" key="1">
    <source>
        <dbReference type="SAM" id="MobiDB-lite"/>
    </source>
</evidence>
<dbReference type="AlphaFoldDB" id="A0A6G1JXV8"/>
<sequence>MKSFTTIAALAAFLSSTTTSAATVTLQETACLQNNTELQEVTVNVNELVSINLDTVCGLKLTTATDIDINTIVCQAYKDQDGKVKGSAEFTFANPALIATNPVQEGSVLCKSSSNTPQARNTTLPVVTTEVFTTLTSSASAGTGSPTGKGNGTVPTVTGGPSSATSTRSATGTAAPSSGASTVAGMGIGVAGLAFAAFLL</sequence>
<feature type="compositionally biased region" description="Low complexity" evidence="1">
    <location>
        <begin position="152"/>
        <end position="178"/>
    </location>
</feature>
<feature type="chain" id="PRO_5026353200" description="GPI anchored cell wall protein" evidence="2">
    <location>
        <begin position="22"/>
        <end position="200"/>
    </location>
</feature>